<name>A0A8X6HL59_TRICU</name>
<accession>A0A8X6HL59</accession>
<comment type="caution">
    <text evidence="1">The sequence shown here is derived from an EMBL/GenBank/DDBJ whole genome shotgun (WGS) entry which is preliminary data.</text>
</comment>
<proteinExistence type="predicted"/>
<reference evidence="1" key="1">
    <citation type="submission" date="2020-07" db="EMBL/GenBank/DDBJ databases">
        <title>Multicomponent nature underlies the extraordinary mechanical properties of spider dragline silk.</title>
        <authorList>
            <person name="Kono N."/>
            <person name="Nakamura H."/>
            <person name="Mori M."/>
            <person name="Yoshida Y."/>
            <person name="Ohtoshi R."/>
            <person name="Malay A.D."/>
            <person name="Moran D.A.P."/>
            <person name="Tomita M."/>
            <person name="Numata K."/>
            <person name="Arakawa K."/>
        </authorList>
    </citation>
    <scope>NUCLEOTIDE SEQUENCE</scope>
</reference>
<sequence>MAVDANVGNWGCQRLESPRRIAKWGDEAPNWRSSERSVGVSYLLGKRVEEQRLFEARRYLVCESEGPPERTGMSIRADRGMIRSCFEHKYVDLEVGFLFLHTARFWKPWRRKDFLVSIPSFPYAVISKLKFFFYRGYLFSKMQLLIIRGKCSIKHATGKIFNSLH</sequence>
<dbReference type="EMBL" id="BMAO01018777">
    <property type="protein sequence ID" value="GFR25922.1"/>
    <property type="molecule type" value="Genomic_DNA"/>
</dbReference>
<dbReference type="AlphaFoldDB" id="A0A8X6HL59"/>
<evidence type="ECO:0000313" key="1">
    <source>
        <dbReference type="EMBL" id="GFR25922.1"/>
    </source>
</evidence>
<dbReference type="Proteomes" id="UP000887116">
    <property type="component" value="Unassembled WGS sequence"/>
</dbReference>
<keyword evidence="2" id="KW-1185">Reference proteome</keyword>
<protein>
    <submittedName>
        <fullName evidence="1">Uncharacterized protein</fullName>
    </submittedName>
</protein>
<gene>
    <name evidence="1" type="ORF">TNCT_260271</name>
</gene>
<evidence type="ECO:0000313" key="2">
    <source>
        <dbReference type="Proteomes" id="UP000887116"/>
    </source>
</evidence>
<organism evidence="1 2">
    <name type="scientific">Trichonephila clavata</name>
    <name type="common">Joro spider</name>
    <name type="synonym">Nephila clavata</name>
    <dbReference type="NCBI Taxonomy" id="2740835"/>
    <lineage>
        <taxon>Eukaryota</taxon>
        <taxon>Metazoa</taxon>
        <taxon>Ecdysozoa</taxon>
        <taxon>Arthropoda</taxon>
        <taxon>Chelicerata</taxon>
        <taxon>Arachnida</taxon>
        <taxon>Araneae</taxon>
        <taxon>Araneomorphae</taxon>
        <taxon>Entelegynae</taxon>
        <taxon>Araneoidea</taxon>
        <taxon>Nephilidae</taxon>
        <taxon>Trichonephila</taxon>
    </lineage>
</organism>